<dbReference type="Proteomes" id="UP000005737">
    <property type="component" value="Unassembled WGS sequence"/>
</dbReference>
<dbReference type="EMBL" id="JH597773">
    <property type="protein sequence ID" value="EHQ05194.1"/>
    <property type="molecule type" value="Genomic_DNA"/>
</dbReference>
<name>H2CB54_9LEPT</name>
<proteinExistence type="predicted"/>
<sequence>MRPFSASEELDFWNSTRETNDLWKKEGVWIGERMVRSAEKKVYGNYYHHYQGNGSKHFQPDGKYDNFTFNPAAMGIGLDCSEWISYLHT</sequence>
<dbReference type="HOGENOM" id="CLU_2450989_0_0_12"/>
<protein>
    <submittedName>
        <fullName evidence="1">Uncharacterized protein</fullName>
    </submittedName>
</protein>
<evidence type="ECO:0000313" key="1">
    <source>
        <dbReference type="EMBL" id="EHQ05194.1"/>
    </source>
</evidence>
<accession>H2CB54</accession>
<reference evidence="1 2" key="1">
    <citation type="submission" date="2011-10" db="EMBL/GenBank/DDBJ databases">
        <title>The Improved High-Quality Draft genome of Leptonema illini DSM 21528.</title>
        <authorList>
            <consortium name="US DOE Joint Genome Institute (JGI-PGF)"/>
            <person name="Lucas S."/>
            <person name="Copeland A."/>
            <person name="Lapidus A."/>
            <person name="Glavina del Rio T."/>
            <person name="Dalin E."/>
            <person name="Tice H."/>
            <person name="Bruce D."/>
            <person name="Goodwin L."/>
            <person name="Pitluck S."/>
            <person name="Peters L."/>
            <person name="Mikhailova N."/>
            <person name="Held B."/>
            <person name="Kyrpides N."/>
            <person name="Mavromatis K."/>
            <person name="Ivanova N."/>
            <person name="Markowitz V."/>
            <person name="Cheng J.-F."/>
            <person name="Hugenholtz P."/>
            <person name="Woyke T."/>
            <person name="Wu D."/>
            <person name="Gronow S."/>
            <person name="Wellnitz S."/>
            <person name="Brambilla E.-M."/>
            <person name="Klenk H.-P."/>
            <person name="Eisen J.A."/>
        </authorList>
    </citation>
    <scope>NUCLEOTIDE SEQUENCE [LARGE SCALE GENOMIC DNA]</scope>
    <source>
        <strain evidence="1 2">DSM 21528</strain>
    </source>
</reference>
<dbReference type="STRING" id="183.GCA_002009735_03615"/>
<gene>
    <name evidence="1" type="ORF">Lepil_0490</name>
</gene>
<dbReference type="AlphaFoldDB" id="H2CB54"/>
<evidence type="ECO:0000313" key="2">
    <source>
        <dbReference type="Proteomes" id="UP000005737"/>
    </source>
</evidence>
<organism evidence="1 2">
    <name type="scientific">Leptonema illini DSM 21528</name>
    <dbReference type="NCBI Taxonomy" id="929563"/>
    <lineage>
        <taxon>Bacteria</taxon>
        <taxon>Pseudomonadati</taxon>
        <taxon>Spirochaetota</taxon>
        <taxon>Spirochaetia</taxon>
        <taxon>Leptospirales</taxon>
        <taxon>Leptospiraceae</taxon>
        <taxon>Leptonema</taxon>
    </lineage>
</organism>
<keyword evidence="2" id="KW-1185">Reference proteome</keyword>